<protein>
    <recommendedName>
        <fullName evidence="4 5">Translation initiation factor IF-1</fullName>
    </recommendedName>
</protein>
<dbReference type="InterPro" id="IPR004368">
    <property type="entry name" value="TIF_IF1"/>
</dbReference>
<keyword evidence="3 4" id="KW-0648">Protein biosynthesis</keyword>
<dbReference type="InterPro" id="IPR012340">
    <property type="entry name" value="NA-bd_OB-fold"/>
</dbReference>
<keyword evidence="4" id="KW-0694">RNA-binding</keyword>
<comment type="function">
    <text evidence="4">One of the essential components for the initiation of protein synthesis. Stabilizes the binding of IF-2 and IF-3 on the 30S subunit to which N-formylmethionyl-tRNA(fMet) subsequently binds. Helps modulate mRNA selection, yielding the 30S pre-initiation complex (PIC). Upon addition of the 50S ribosomal subunit IF-1, IF-2 and IF-3 are released leaving the mature 70S translation initiation complex.</text>
</comment>
<dbReference type="HAMAP" id="MF_00075">
    <property type="entry name" value="IF_1"/>
    <property type="match status" value="1"/>
</dbReference>
<comment type="caution">
    <text evidence="7">The sequence shown here is derived from an EMBL/GenBank/DDBJ whole genome shotgun (WGS) entry which is preliminary data.</text>
</comment>
<keyword evidence="2 4" id="KW-0396">Initiation factor</keyword>
<evidence type="ECO:0000256" key="3">
    <source>
        <dbReference type="ARBA" id="ARBA00022917"/>
    </source>
</evidence>
<dbReference type="EMBL" id="LBTW01000015">
    <property type="protein sequence ID" value="KKQ49415.1"/>
    <property type="molecule type" value="Genomic_DNA"/>
</dbReference>
<accession>A0A0G0IEI8</accession>
<dbReference type="Proteomes" id="UP000034366">
    <property type="component" value="Unassembled WGS sequence"/>
</dbReference>
<comment type="subcellular location">
    <subcellularLocation>
        <location evidence="4">Cytoplasm</location>
    </subcellularLocation>
</comment>
<dbReference type="GO" id="GO:0019843">
    <property type="term" value="F:rRNA binding"/>
    <property type="evidence" value="ECO:0007669"/>
    <property type="project" value="UniProtKB-UniRule"/>
</dbReference>
<dbReference type="FunFam" id="2.40.50.140:FF:000002">
    <property type="entry name" value="Translation initiation factor IF-1"/>
    <property type="match status" value="1"/>
</dbReference>
<dbReference type="GO" id="GO:0005829">
    <property type="term" value="C:cytosol"/>
    <property type="evidence" value="ECO:0007669"/>
    <property type="project" value="TreeGrafter"/>
</dbReference>
<dbReference type="PANTHER" id="PTHR33370">
    <property type="entry name" value="TRANSLATION INITIATION FACTOR IF-1, CHLOROPLASTIC"/>
    <property type="match status" value="1"/>
</dbReference>
<sequence>MKNIQPVSVYNGKVTQALPNTMFQVELEDGRVLIATLTGKMRKNYIRIFPGDNVKIEMTKYDVDRGRIVYKY</sequence>
<dbReference type="GO" id="GO:0003743">
    <property type="term" value="F:translation initiation factor activity"/>
    <property type="evidence" value="ECO:0007669"/>
    <property type="project" value="UniProtKB-UniRule"/>
</dbReference>
<dbReference type="CDD" id="cd04451">
    <property type="entry name" value="S1_IF1"/>
    <property type="match status" value="1"/>
</dbReference>
<name>A0A0G0IEI8_9BACT</name>
<evidence type="ECO:0000256" key="2">
    <source>
        <dbReference type="ARBA" id="ARBA00022540"/>
    </source>
</evidence>
<keyword evidence="4" id="KW-0699">rRNA-binding</keyword>
<evidence type="ECO:0000256" key="5">
    <source>
        <dbReference type="NCBIfam" id="TIGR00008"/>
    </source>
</evidence>
<proteinExistence type="inferred from homology"/>
<evidence type="ECO:0000313" key="8">
    <source>
        <dbReference type="Proteomes" id="UP000034366"/>
    </source>
</evidence>
<evidence type="ECO:0000313" key="7">
    <source>
        <dbReference type="EMBL" id="KKQ49415.1"/>
    </source>
</evidence>
<dbReference type="InterPro" id="IPR006196">
    <property type="entry name" value="RNA-binding_domain_S1_IF1"/>
</dbReference>
<reference evidence="7 8" key="1">
    <citation type="journal article" date="2015" name="Nature">
        <title>rRNA introns, odd ribosomes, and small enigmatic genomes across a large radiation of phyla.</title>
        <authorList>
            <person name="Brown C.T."/>
            <person name="Hug L.A."/>
            <person name="Thomas B.C."/>
            <person name="Sharon I."/>
            <person name="Castelle C.J."/>
            <person name="Singh A."/>
            <person name="Wilkins M.J."/>
            <person name="Williams K.H."/>
            <person name="Banfield J.F."/>
        </authorList>
    </citation>
    <scope>NUCLEOTIDE SEQUENCE [LARGE SCALE GENOMIC DNA]</scope>
</reference>
<comment type="similarity">
    <text evidence="1 4">Belongs to the IF-1 family.</text>
</comment>
<keyword evidence="4" id="KW-0963">Cytoplasm</keyword>
<dbReference type="Pfam" id="PF01176">
    <property type="entry name" value="eIF-1a"/>
    <property type="match status" value="1"/>
</dbReference>
<organism evidence="7 8">
    <name type="scientific">Candidatus Woesebacteria bacterium GW2011_GWD1_38_10</name>
    <dbReference type="NCBI Taxonomy" id="1618592"/>
    <lineage>
        <taxon>Bacteria</taxon>
        <taxon>Candidatus Woeseibacteriota</taxon>
    </lineage>
</organism>
<dbReference type="Gene3D" id="2.40.50.140">
    <property type="entry name" value="Nucleic acid-binding proteins"/>
    <property type="match status" value="1"/>
</dbReference>
<feature type="domain" description="S1-like" evidence="6">
    <location>
        <begin position="12"/>
        <end position="72"/>
    </location>
</feature>
<dbReference type="SUPFAM" id="SSF50249">
    <property type="entry name" value="Nucleic acid-binding proteins"/>
    <property type="match status" value="1"/>
</dbReference>
<evidence type="ECO:0000256" key="1">
    <source>
        <dbReference type="ARBA" id="ARBA00010939"/>
    </source>
</evidence>
<comment type="subunit">
    <text evidence="4">Component of the 30S ribosomal translation pre-initiation complex which assembles on the 30S ribosome in the order IF-2 and IF-3, IF-1 and N-formylmethionyl-tRNA(fMet); mRNA recruitment can occur at any time during PIC assembly.</text>
</comment>
<gene>
    <name evidence="4" type="primary">infA</name>
    <name evidence="7" type="ORF">US67_C0015G0006</name>
</gene>
<dbReference type="NCBIfam" id="TIGR00008">
    <property type="entry name" value="infA"/>
    <property type="match status" value="1"/>
</dbReference>
<evidence type="ECO:0000256" key="4">
    <source>
        <dbReference type="HAMAP-Rule" id="MF_00075"/>
    </source>
</evidence>
<dbReference type="PROSITE" id="PS50832">
    <property type="entry name" value="S1_IF1_TYPE"/>
    <property type="match status" value="1"/>
</dbReference>
<dbReference type="AlphaFoldDB" id="A0A0G0IEI8"/>
<dbReference type="PANTHER" id="PTHR33370:SF1">
    <property type="entry name" value="TRANSLATION INITIATION FACTOR IF-1, CHLOROPLASTIC"/>
    <property type="match status" value="1"/>
</dbReference>
<evidence type="ECO:0000259" key="6">
    <source>
        <dbReference type="PROSITE" id="PS50832"/>
    </source>
</evidence>
<dbReference type="GO" id="GO:0043022">
    <property type="term" value="F:ribosome binding"/>
    <property type="evidence" value="ECO:0007669"/>
    <property type="project" value="UniProtKB-UniRule"/>
</dbReference>